<reference evidence="2 3" key="1">
    <citation type="submission" date="2020-01" db="EMBL/GenBank/DDBJ databases">
        <authorList>
            <person name="Gupta K D."/>
        </authorList>
    </citation>
    <scope>NUCLEOTIDE SEQUENCE [LARGE SCALE GENOMIC DNA]</scope>
</reference>
<feature type="compositionally biased region" description="Basic residues" evidence="1">
    <location>
        <begin position="358"/>
        <end position="376"/>
    </location>
</feature>
<feature type="compositionally biased region" description="Low complexity" evidence="1">
    <location>
        <begin position="346"/>
        <end position="357"/>
    </location>
</feature>
<sequence>MASSNLSTSMPGLDLIATAKTTRKTLERLAPFSQMQSSSDPSPLLSKIVTKMTNLIRLIDASIIASQLGYQLATDSMIMCDPDEGDWEADVSLSVLREVSKKGRNKTKEVADGFREIKQEVYKIAASTKNSKLVVLVKPEPTHSDNIKIRLKDVGIDLVANLNLLSEFSLRMNAAEEWWAWVNNDLSSEMPTLLPPSLLKETDSPTERTPEDESLQREKFAMWMGVKDQFQGYYNEINIAHNRFPDLLASSATAWRAVASARSVTPSSDSHGMERPFLSTNTEPRRPLRALGGFFALRSRKQKAKKSDKDAEKENRDPTNTASESEGKSKEKASETPREMASRRNATPARTPSSRSSRSSHSRASRRSTASKKSRHGLLASCLSGSLFTDGVGHLGCHGFMTK</sequence>
<feature type="region of interest" description="Disordered" evidence="1">
    <location>
        <begin position="194"/>
        <end position="214"/>
    </location>
</feature>
<gene>
    <name evidence="2" type="ORF">AAE3_LOCUS5512</name>
</gene>
<name>A0A8S0XID0_CYCAE</name>
<comment type="caution">
    <text evidence="2">The sequence shown here is derived from an EMBL/GenBank/DDBJ whole genome shotgun (WGS) entry which is preliminary data.</text>
</comment>
<evidence type="ECO:0000256" key="1">
    <source>
        <dbReference type="SAM" id="MobiDB-lite"/>
    </source>
</evidence>
<organism evidence="2 3">
    <name type="scientific">Cyclocybe aegerita</name>
    <name type="common">Black poplar mushroom</name>
    <name type="synonym">Agrocybe aegerita</name>
    <dbReference type="NCBI Taxonomy" id="1973307"/>
    <lineage>
        <taxon>Eukaryota</taxon>
        <taxon>Fungi</taxon>
        <taxon>Dikarya</taxon>
        <taxon>Basidiomycota</taxon>
        <taxon>Agaricomycotina</taxon>
        <taxon>Agaricomycetes</taxon>
        <taxon>Agaricomycetidae</taxon>
        <taxon>Agaricales</taxon>
        <taxon>Agaricineae</taxon>
        <taxon>Bolbitiaceae</taxon>
        <taxon>Cyclocybe</taxon>
    </lineage>
</organism>
<protein>
    <submittedName>
        <fullName evidence="2">Uncharacterized protein</fullName>
    </submittedName>
</protein>
<dbReference type="EMBL" id="CACVBS010000039">
    <property type="protein sequence ID" value="CAA7263409.1"/>
    <property type="molecule type" value="Genomic_DNA"/>
</dbReference>
<feature type="region of interest" description="Disordered" evidence="1">
    <location>
        <begin position="262"/>
        <end position="376"/>
    </location>
</feature>
<feature type="compositionally biased region" description="Basic and acidic residues" evidence="1">
    <location>
        <begin position="200"/>
        <end position="214"/>
    </location>
</feature>
<proteinExistence type="predicted"/>
<dbReference type="AlphaFoldDB" id="A0A8S0XID0"/>
<feature type="compositionally biased region" description="Basic and acidic residues" evidence="1">
    <location>
        <begin position="325"/>
        <end position="342"/>
    </location>
</feature>
<keyword evidence="3" id="KW-1185">Reference proteome</keyword>
<evidence type="ECO:0000313" key="2">
    <source>
        <dbReference type="EMBL" id="CAA7263409.1"/>
    </source>
</evidence>
<dbReference type="Proteomes" id="UP000467700">
    <property type="component" value="Unassembled WGS sequence"/>
</dbReference>
<dbReference type="OrthoDB" id="3056056at2759"/>
<accession>A0A8S0XID0</accession>
<evidence type="ECO:0000313" key="3">
    <source>
        <dbReference type="Proteomes" id="UP000467700"/>
    </source>
</evidence>
<feature type="compositionally biased region" description="Basic and acidic residues" evidence="1">
    <location>
        <begin position="305"/>
        <end position="317"/>
    </location>
</feature>